<feature type="compositionally biased region" description="Polar residues" evidence="1">
    <location>
        <begin position="374"/>
        <end position="389"/>
    </location>
</feature>
<reference evidence="3 4" key="1">
    <citation type="journal article" date="2017" name="Genome Biol.">
        <title>New reference genome sequences of hot pepper reveal the massive evolution of plant disease-resistance genes by retroduplication.</title>
        <authorList>
            <person name="Kim S."/>
            <person name="Park J."/>
            <person name="Yeom S.I."/>
            <person name="Kim Y.M."/>
            <person name="Seo E."/>
            <person name="Kim K.T."/>
            <person name="Kim M.S."/>
            <person name="Lee J.M."/>
            <person name="Cheong K."/>
            <person name="Shin H.S."/>
            <person name="Kim S.B."/>
            <person name="Han K."/>
            <person name="Lee J."/>
            <person name="Park M."/>
            <person name="Lee H.A."/>
            <person name="Lee H.Y."/>
            <person name="Lee Y."/>
            <person name="Oh S."/>
            <person name="Lee J.H."/>
            <person name="Choi E."/>
            <person name="Choi E."/>
            <person name="Lee S.E."/>
            <person name="Jeon J."/>
            <person name="Kim H."/>
            <person name="Choi G."/>
            <person name="Song H."/>
            <person name="Lee J."/>
            <person name="Lee S.C."/>
            <person name="Kwon J.K."/>
            <person name="Lee H.Y."/>
            <person name="Koo N."/>
            <person name="Hong Y."/>
            <person name="Kim R.W."/>
            <person name="Kang W.H."/>
            <person name="Huh J.H."/>
            <person name="Kang B.C."/>
            <person name="Yang T.J."/>
            <person name="Lee Y.H."/>
            <person name="Bennetzen J.L."/>
            <person name="Choi D."/>
        </authorList>
    </citation>
    <scope>NUCLEOTIDE SEQUENCE [LARGE SCALE GENOMIC DNA]</scope>
    <source>
        <strain evidence="4">cv. PBC81</strain>
    </source>
</reference>
<feature type="region of interest" description="Disordered" evidence="1">
    <location>
        <begin position="374"/>
        <end position="401"/>
    </location>
</feature>
<name>A0A2G2WVH4_CAPBA</name>
<evidence type="ECO:0000313" key="4">
    <source>
        <dbReference type="Proteomes" id="UP000224567"/>
    </source>
</evidence>
<feature type="compositionally biased region" description="Basic and acidic residues" evidence="1">
    <location>
        <begin position="422"/>
        <end position="445"/>
    </location>
</feature>
<feature type="region of interest" description="Disordered" evidence="1">
    <location>
        <begin position="560"/>
        <end position="579"/>
    </location>
</feature>
<dbReference type="CDD" id="cd05162">
    <property type="entry name" value="PWWP"/>
    <property type="match status" value="1"/>
</dbReference>
<dbReference type="Proteomes" id="UP000224567">
    <property type="component" value="Unassembled WGS sequence"/>
</dbReference>
<dbReference type="SMART" id="SM00293">
    <property type="entry name" value="PWWP"/>
    <property type="match status" value="1"/>
</dbReference>
<dbReference type="OrthoDB" id="62853at2759"/>
<dbReference type="STRING" id="33114.A0A2G2WVH4"/>
<feature type="compositionally biased region" description="Basic and acidic residues" evidence="1">
    <location>
        <begin position="483"/>
        <end position="500"/>
    </location>
</feature>
<gene>
    <name evidence="3" type="ORF">CQW23_13452</name>
</gene>
<sequence>MLANSDHIDPNSGVVNAEARNEGNVVSVDHLSGNEMMGNQNNQGFVCESVISNGVRVSEDGNQVVEGLREQMEGLDVEIDLGSGEVEGQMGFFGYDGLQGELVVDLSGFSHLTRKGNAGNESIPDGITVNNDSKVVDVNSSIGIRPDALIPERRGVKNRKEEEGKYYLSDLVWGKVRTHPWWPGQILEPSAASEKAMKYFKKNSYLISYFGDQTFAWSEASSIKPFRMYFSQMEKQSNSESFSYAVNCALDEISRQVEFGLACPCVLEETQAEMKSQIVVDAGIQAESSMRTGGDNHSDETSFNPTKLVRTLKSVAAAPHSRIDRLAFVLAKAQLEAFNRWKGYYDVPVIDELSDLLENDDDAEPLLGKKDASYVTSEENSNVQGTTSTKRSRCSGIDEHPSKKEKLMSILMYGGSSGIPNDQKKSRGKVGRERKSVSSEKRHLTFDYMPNNSKAKRRKKELSPSRDNKMSLPSHKAASRIRKSIERNSRRTSEHSEKSRNVGSPEGEQLIPKESPSPTEMLSKLYSAAKDPMNAYSILMSQAGWFCDYRNLTCSETAESGDHPKMTEKHVGQNSSNSVSAETLSIEGIEDSYWTDRIIQCNPEDQVLFEPEVQNEEDFPDAKWETSPGLSSSLDNKQEVGRLVEYSERENLSDLVDGNSEYSPTALILNFSDLDSIPPIAELNIIFSQYGPLCVSETELFHKSKRAKVVFKRRADAETAFSSSGKFSIFGPSLISYRLEYSPSPHKASCTPKRKRKYTASLALKGV</sequence>
<feature type="region of interest" description="Disordered" evidence="1">
    <location>
        <begin position="413"/>
        <end position="519"/>
    </location>
</feature>
<feature type="compositionally biased region" description="Basic and acidic residues" evidence="1">
    <location>
        <begin position="560"/>
        <end position="571"/>
    </location>
</feature>
<comment type="caution">
    <text evidence="3">The sequence shown here is derived from an EMBL/GenBank/DDBJ whole genome shotgun (WGS) entry which is preliminary data.</text>
</comment>
<proteinExistence type="predicted"/>
<keyword evidence="4" id="KW-1185">Reference proteome</keyword>
<evidence type="ECO:0000313" key="3">
    <source>
        <dbReference type="EMBL" id="PHT49244.1"/>
    </source>
</evidence>
<dbReference type="InterPro" id="IPR053063">
    <property type="entry name" value="PWWP_domain_containing_PDP"/>
</dbReference>
<dbReference type="AlphaFoldDB" id="A0A2G2WVH4"/>
<dbReference type="Gene3D" id="2.30.30.140">
    <property type="match status" value="1"/>
</dbReference>
<dbReference type="PANTHER" id="PTHR42851:SF19">
    <property type="entry name" value="PWWP DOMAIN-CONTAINING PROTEIN 2-RELATED"/>
    <property type="match status" value="1"/>
</dbReference>
<dbReference type="InterPro" id="IPR000313">
    <property type="entry name" value="PWWP_dom"/>
</dbReference>
<dbReference type="SUPFAM" id="SSF63748">
    <property type="entry name" value="Tudor/PWWP/MBT"/>
    <property type="match status" value="1"/>
</dbReference>
<feature type="domain" description="PWWP" evidence="2">
    <location>
        <begin position="168"/>
        <end position="229"/>
    </location>
</feature>
<dbReference type="PROSITE" id="PS50812">
    <property type="entry name" value="PWWP"/>
    <property type="match status" value="1"/>
</dbReference>
<protein>
    <recommendedName>
        <fullName evidence="2">PWWP domain-containing protein</fullName>
    </recommendedName>
</protein>
<evidence type="ECO:0000256" key="1">
    <source>
        <dbReference type="SAM" id="MobiDB-lite"/>
    </source>
</evidence>
<reference evidence="4" key="2">
    <citation type="journal article" date="2017" name="J. Anim. Genet.">
        <title>Multiple reference genome sequences of hot pepper reveal the massive evolution of plant disease resistance genes by retroduplication.</title>
        <authorList>
            <person name="Kim S."/>
            <person name="Park J."/>
            <person name="Yeom S.-I."/>
            <person name="Kim Y.-M."/>
            <person name="Seo E."/>
            <person name="Kim K.-T."/>
            <person name="Kim M.-S."/>
            <person name="Lee J.M."/>
            <person name="Cheong K."/>
            <person name="Shin H.-S."/>
            <person name="Kim S.-B."/>
            <person name="Han K."/>
            <person name="Lee J."/>
            <person name="Park M."/>
            <person name="Lee H.-A."/>
            <person name="Lee H.-Y."/>
            <person name="Lee Y."/>
            <person name="Oh S."/>
            <person name="Lee J.H."/>
            <person name="Choi E."/>
            <person name="Choi E."/>
            <person name="Lee S.E."/>
            <person name="Jeon J."/>
            <person name="Kim H."/>
            <person name="Choi G."/>
            <person name="Song H."/>
            <person name="Lee J."/>
            <person name="Lee S.-C."/>
            <person name="Kwon J.-K."/>
            <person name="Lee H.-Y."/>
            <person name="Koo N."/>
            <person name="Hong Y."/>
            <person name="Kim R.W."/>
            <person name="Kang W.-H."/>
            <person name="Huh J.H."/>
            <person name="Kang B.-C."/>
            <person name="Yang T.-J."/>
            <person name="Lee Y.-H."/>
            <person name="Bennetzen J.L."/>
            <person name="Choi D."/>
        </authorList>
    </citation>
    <scope>NUCLEOTIDE SEQUENCE [LARGE SCALE GENOMIC DNA]</scope>
    <source>
        <strain evidence="4">cv. PBC81</strain>
    </source>
</reference>
<dbReference type="EMBL" id="MLFT02000005">
    <property type="protein sequence ID" value="PHT49244.1"/>
    <property type="molecule type" value="Genomic_DNA"/>
</dbReference>
<organism evidence="3 4">
    <name type="scientific">Capsicum baccatum</name>
    <name type="common">Peruvian pepper</name>
    <dbReference type="NCBI Taxonomy" id="33114"/>
    <lineage>
        <taxon>Eukaryota</taxon>
        <taxon>Viridiplantae</taxon>
        <taxon>Streptophyta</taxon>
        <taxon>Embryophyta</taxon>
        <taxon>Tracheophyta</taxon>
        <taxon>Spermatophyta</taxon>
        <taxon>Magnoliopsida</taxon>
        <taxon>eudicotyledons</taxon>
        <taxon>Gunneridae</taxon>
        <taxon>Pentapetalae</taxon>
        <taxon>asterids</taxon>
        <taxon>lamiids</taxon>
        <taxon>Solanales</taxon>
        <taxon>Solanaceae</taxon>
        <taxon>Solanoideae</taxon>
        <taxon>Capsiceae</taxon>
        <taxon>Capsicum</taxon>
    </lineage>
</organism>
<dbReference type="Pfam" id="PF00855">
    <property type="entry name" value="PWWP"/>
    <property type="match status" value="1"/>
</dbReference>
<evidence type="ECO:0000259" key="2">
    <source>
        <dbReference type="PROSITE" id="PS50812"/>
    </source>
</evidence>
<dbReference type="PANTHER" id="PTHR42851">
    <property type="entry name" value="ALDOLASE-RELATED"/>
    <property type="match status" value="1"/>
</dbReference>
<accession>A0A2G2WVH4</accession>